<gene>
    <name evidence="3" type="ORF">SS50377_14860</name>
    <name evidence="4" type="ORF">SS50377_20228</name>
</gene>
<dbReference type="AlphaFoldDB" id="V6LWV4"/>
<protein>
    <submittedName>
        <fullName evidence="3">Uncharacterized protein</fullName>
    </submittedName>
</protein>
<evidence type="ECO:0000313" key="3">
    <source>
        <dbReference type="EMBL" id="EST45284.1"/>
    </source>
</evidence>
<proteinExistence type="predicted"/>
<keyword evidence="1" id="KW-0175">Coiled coil</keyword>
<accession>V6LWV4</accession>
<reference evidence="3 4" key="1">
    <citation type="journal article" date="2014" name="PLoS Genet.">
        <title>The Genome of Spironucleus salmonicida Highlights a Fish Pathogen Adapted to Fluctuating Environments.</title>
        <authorList>
            <person name="Xu F."/>
            <person name="Jerlstrom-Hultqvist J."/>
            <person name="Einarsson E."/>
            <person name="Astvaldsson A."/>
            <person name="Svard S.G."/>
            <person name="Andersson J.O."/>
        </authorList>
    </citation>
    <scope>NUCLEOTIDE SEQUENCE</scope>
    <source>
        <strain evidence="4">ATCC 50377</strain>
    </source>
</reference>
<feature type="region of interest" description="Disordered" evidence="2">
    <location>
        <begin position="377"/>
        <end position="421"/>
    </location>
</feature>
<evidence type="ECO:0000313" key="4">
    <source>
        <dbReference type="EMBL" id="KAH0576882.1"/>
    </source>
</evidence>
<feature type="compositionally biased region" description="Basic and acidic residues" evidence="2">
    <location>
        <begin position="384"/>
        <end position="412"/>
    </location>
</feature>
<sequence length="617" mass="73391">MSEQSAENHQFECSPQQSQKGFRTTRRSAQLNMTTPIVLNTQRLLQEQFLKTAELDPYNPLHHPQDLALQGNDVSRNLTANTQPLLTEDDGTSEAQALRELEQIYINELRKELEQNRSQNFTYEQKQKIFEAAQKRFERLVVQNSQMAAMMTSDVPETIFKFQQRYSDKQERFEQGYAQIIDKHEFLSKQMDEMLRQAYELTRKDEIEREEYIQSNFQKWTEQAIVAGEKVSIKYQQIDQRVQQIELQIQQYANERKNMTQKQLDETLTKKEVIENEYQQALYDRQQIKEQLEEKVFKGRDEQFDQYIKIKQEENEKKVQIKEKCEQLKIQETTFKLLNYEQKLGKSQQQLAKIQEEKTEMKQKQAQLLKARTERAKLSLQQQEEQRDEMRKQRDLQEDQRMRQKQLDDEQQKKRKSLQADVSHYKEQVVTKAQLTGAFEIPEKIVTKSTPSSILAMPREQAMQIIVNFEDQNRKQFLPENIPKTPNSQAGTPSMRLRKLPTGSLTPKLPDVRSSSRPREVSSNSLKRISDASNIYAKTEAKFAVKENEVMMKRQYNEQVVELVQAERTREEERNQFLIQENDDEKRKELETVFQSERDEFEQKLKTMEQYYQSQVQ</sequence>
<dbReference type="EMBL" id="AUWU02000001">
    <property type="protein sequence ID" value="KAH0576882.1"/>
    <property type="molecule type" value="Genomic_DNA"/>
</dbReference>
<keyword evidence="5" id="KW-1185">Reference proteome</keyword>
<evidence type="ECO:0000256" key="1">
    <source>
        <dbReference type="SAM" id="Coils"/>
    </source>
</evidence>
<dbReference type="EMBL" id="KI546100">
    <property type="protein sequence ID" value="EST45284.1"/>
    <property type="molecule type" value="Genomic_DNA"/>
</dbReference>
<dbReference type="Proteomes" id="UP000018208">
    <property type="component" value="Unassembled WGS sequence"/>
</dbReference>
<dbReference type="VEuPathDB" id="GiardiaDB:SS50377_20228"/>
<evidence type="ECO:0000256" key="2">
    <source>
        <dbReference type="SAM" id="MobiDB-lite"/>
    </source>
</evidence>
<evidence type="ECO:0000313" key="5">
    <source>
        <dbReference type="Proteomes" id="UP000018208"/>
    </source>
</evidence>
<feature type="region of interest" description="Disordered" evidence="2">
    <location>
        <begin position="1"/>
        <end position="26"/>
    </location>
</feature>
<feature type="region of interest" description="Disordered" evidence="2">
    <location>
        <begin position="478"/>
        <end position="526"/>
    </location>
</feature>
<name>V6LWV4_9EUKA</name>
<feature type="coiled-coil region" evidence="1">
    <location>
        <begin position="556"/>
        <end position="588"/>
    </location>
</feature>
<organism evidence="3">
    <name type="scientific">Spironucleus salmonicida</name>
    <dbReference type="NCBI Taxonomy" id="348837"/>
    <lineage>
        <taxon>Eukaryota</taxon>
        <taxon>Metamonada</taxon>
        <taxon>Diplomonadida</taxon>
        <taxon>Hexamitidae</taxon>
        <taxon>Hexamitinae</taxon>
        <taxon>Spironucleus</taxon>
    </lineage>
</organism>
<reference evidence="4" key="2">
    <citation type="submission" date="2020-12" db="EMBL/GenBank/DDBJ databases">
        <title>New Spironucleus salmonicida genome in near-complete chromosomes.</title>
        <authorList>
            <person name="Xu F."/>
            <person name="Kurt Z."/>
            <person name="Jimenez-Gonzalez A."/>
            <person name="Astvaldsson A."/>
            <person name="Andersson J.O."/>
            <person name="Svard S.G."/>
        </authorList>
    </citation>
    <scope>NUCLEOTIDE SEQUENCE</scope>
    <source>
        <strain evidence="4">ATCC 50377</strain>
    </source>
</reference>